<evidence type="ECO:0000256" key="3">
    <source>
        <dbReference type="SAM" id="MobiDB-lite"/>
    </source>
</evidence>
<proteinExistence type="inferred from homology"/>
<evidence type="ECO:0000313" key="5">
    <source>
        <dbReference type="Proteomes" id="UP000887575"/>
    </source>
</evidence>
<dbReference type="PANTHER" id="PTHR23331:SF1">
    <property type="entry name" value="WASH COMPLEX SUBUNIT 1"/>
    <property type="match status" value="1"/>
</dbReference>
<dbReference type="Pfam" id="PF11945">
    <property type="entry name" value="WASH_WAHD"/>
    <property type="match status" value="1"/>
</dbReference>
<dbReference type="GO" id="GO:0034314">
    <property type="term" value="P:Arp2/3 complex-mediated actin nucleation"/>
    <property type="evidence" value="ECO:0007669"/>
    <property type="project" value="InterPro"/>
</dbReference>
<dbReference type="GO" id="GO:0043015">
    <property type="term" value="F:gamma-tubulin binding"/>
    <property type="evidence" value="ECO:0007669"/>
    <property type="project" value="TreeGrafter"/>
</dbReference>
<feature type="compositionally biased region" description="Pro residues" evidence="3">
    <location>
        <begin position="303"/>
        <end position="317"/>
    </location>
</feature>
<feature type="compositionally biased region" description="Basic and acidic residues" evidence="3">
    <location>
        <begin position="390"/>
        <end position="412"/>
    </location>
</feature>
<feature type="region of interest" description="Disordered" evidence="3">
    <location>
        <begin position="276"/>
        <end position="423"/>
    </location>
</feature>
<feature type="region of interest" description="Disordered" evidence="3">
    <location>
        <begin position="438"/>
        <end position="476"/>
    </location>
</feature>
<dbReference type="GO" id="GO:0003779">
    <property type="term" value="F:actin binding"/>
    <property type="evidence" value="ECO:0007669"/>
    <property type="project" value="UniProtKB-KW"/>
</dbReference>
<dbReference type="GO" id="GO:0005829">
    <property type="term" value="C:cytosol"/>
    <property type="evidence" value="ECO:0007669"/>
    <property type="project" value="GOC"/>
</dbReference>
<dbReference type="Proteomes" id="UP000887575">
    <property type="component" value="Unassembled WGS sequence"/>
</dbReference>
<dbReference type="GO" id="GO:0005769">
    <property type="term" value="C:early endosome"/>
    <property type="evidence" value="ECO:0007669"/>
    <property type="project" value="InterPro"/>
</dbReference>
<feature type="compositionally biased region" description="Basic and acidic residues" evidence="3">
    <location>
        <begin position="438"/>
        <end position="447"/>
    </location>
</feature>
<dbReference type="InterPro" id="IPR003124">
    <property type="entry name" value="WH2_dom"/>
</dbReference>
<dbReference type="GO" id="GO:0071203">
    <property type="term" value="C:WASH complex"/>
    <property type="evidence" value="ECO:0007669"/>
    <property type="project" value="InterPro"/>
</dbReference>
<sequence length="476" mass="51895">MSDFWSTPVIPPDLGHEETVQCILKASENFLKVSNEIFNTLDERIRGIEERTIKARERTKELRGKVTAVKELNKSLIIEAPSRLSIDECPLRIGVNLSSGTLHPSDELIFESSLQLRLLHGEIDLKRILDEKKQFFLPSQMIKKKHTRQKASINVPSQLSSLTDLFYYDSRKVAYDNVMLSVQRRRQNSETTTKTSDSLGGFSNGPITSAIGYRVKENDPFAYRPDNVILDEIDLPSILPDLPGVAEDIGFFDGDLLSSSSLLELPPSLPDFTQTHVSQEKTQLITPTPPDVQASSVPIVPISQPPPPPSVPPPPPISSSASISASLPPPPPPPPPMLSPSSPPPPPPPPPILPPPPPLQKSLTSSADTGRANLMEAIRAAGGTGKARLKKVDNDEETQRSRKGKKEVETKHKSALPPSGGDLMSALAKALDARRKYISGRHERIDDDGGDATTSNRIPPPPNMGKGGGNDDEDWD</sequence>
<comment type="similarity">
    <text evidence="1">Belongs to the WASH1 family.</text>
</comment>
<name>A0AAF3EZT5_9BILA</name>
<evidence type="ECO:0000256" key="2">
    <source>
        <dbReference type="ARBA" id="ARBA00023203"/>
    </source>
</evidence>
<keyword evidence="5" id="KW-1185">Reference proteome</keyword>
<dbReference type="InterPro" id="IPR021854">
    <property type="entry name" value="WASH1_WAHD"/>
</dbReference>
<dbReference type="PANTHER" id="PTHR23331">
    <property type="entry name" value="CXYORF1"/>
    <property type="match status" value="1"/>
</dbReference>
<keyword evidence="2" id="KW-0009">Actin-binding</keyword>
<dbReference type="GO" id="GO:0006887">
    <property type="term" value="P:exocytosis"/>
    <property type="evidence" value="ECO:0007669"/>
    <property type="project" value="TreeGrafter"/>
</dbReference>
<dbReference type="GO" id="GO:0032456">
    <property type="term" value="P:endocytic recycling"/>
    <property type="evidence" value="ECO:0007669"/>
    <property type="project" value="TreeGrafter"/>
</dbReference>
<dbReference type="WBParaSite" id="MBELARI_LOCUS19736">
    <property type="protein sequence ID" value="MBELARI_LOCUS19736"/>
    <property type="gene ID" value="MBELARI_LOCUS19736"/>
</dbReference>
<dbReference type="PROSITE" id="PS51082">
    <property type="entry name" value="WH2"/>
    <property type="match status" value="1"/>
</dbReference>
<organism evidence="5 6">
    <name type="scientific">Mesorhabditis belari</name>
    <dbReference type="NCBI Taxonomy" id="2138241"/>
    <lineage>
        <taxon>Eukaryota</taxon>
        <taxon>Metazoa</taxon>
        <taxon>Ecdysozoa</taxon>
        <taxon>Nematoda</taxon>
        <taxon>Chromadorea</taxon>
        <taxon>Rhabditida</taxon>
        <taxon>Rhabditina</taxon>
        <taxon>Rhabditomorpha</taxon>
        <taxon>Rhabditoidea</taxon>
        <taxon>Rhabditidae</taxon>
        <taxon>Mesorhabditinae</taxon>
        <taxon>Mesorhabditis</taxon>
    </lineage>
</organism>
<dbReference type="GO" id="GO:0042147">
    <property type="term" value="P:retrograde transport, endosome to Golgi"/>
    <property type="evidence" value="ECO:0007669"/>
    <property type="project" value="TreeGrafter"/>
</dbReference>
<reference evidence="6" key="1">
    <citation type="submission" date="2024-02" db="UniProtKB">
        <authorList>
            <consortium name="WormBaseParasite"/>
        </authorList>
    </citation>
    <scope>IDENTIFICATION</scope>
</reference>
<dbReference type="GO" id="GO:0055037">
    <property type="term" value="C:recycling endosome"/>
    <property type="evidence" value="ECO:0007669"/>
    <property type="project" value="TreeGrafter"/>
</dbReference>
<evidence type="ECO:0000313" key="6">
    <source>
        <dbReference type="WBParaSite" id="MBELARI_LOCUS19736"/>
    </source>
</evidence>
<dbReference type="AlphaFoldDB" id="A0AAF3EZT5"/>
<feature type="domain" description="WH2" evidence="4">
    <location>
        <begin position="370"/>
        <end position="392"/>
    </location>
</feature>
<dbReference type="InterPro" id="IPR028290">
    <property type="entry name" value="WASH1"/>
</dbReference>
<feature type="compositionally biased region" description="Polar residues" evidence="3">
    <location>
        <begin position="276"/>
        <end position="286"/>
    </location>
</feature>
<protein>
    <recommendedName>
        <fullName evidence="4">WH2 domain-containing protein</fullName>
    </recommendedName>
</protein>
<accession>A0AAF3EZT5</accession>
<feature type="compositionally biased region" description="Pro residues" evidence="3">
    <location>
        <begin position="327"/>
        <end position="359"/>
    </location>
</feature>
<evidence type="ECO:0000256" key="1">
    <source>
        <dbReference type="ARBA" id="ARBA00005602"/>
    </source>
</evidence>
<evidence type="ECO:0000259" key="4">
    <source>
        <dbReference type="PROSITE" id="PS51082"/>
    </source>
</evidence>
<dbReference type="GO" id="GO:0043014">
    <property type="term" value="F:alpha-tubulin binding"/>
    <property type="evidence" value="ECO:0007669"/>
    <property type="project" value="InterPro"/>
</dbReference>